<dbReference type="PANTHER" id="PTHR43570">
    <property type="entry name" value="ALDEHYDE DEHYDROGENASE"/>
    <property type="match status" value="1"/>
</dbReference>
<dbReference type="Pfam" id="PF00171">
    <property type="entry name" value="Aldedh"/>
    <property type="match status" value="1"/>
</dbReference>
<dbReference type="InterPro" id="IPR016160">
    <property type="entry name" value="Ald_DH_CS_CYS"/>
</dbReference>
<dbReference type="Gene3D" id="3.40.309.10">
    <property type="entry name" value="Aldehyde Dehydrogenase, Chain A, domain 2"/>
    <property type="match status" value="1"/>
</dbReference>
<proteinExistence type="inferred from homology"/>
<keyword evidence="3" id="KW-0520">NAD</keyword>
<dbReference type="PROSITE" id="PS00687">
    <property type="entry name" value="ALDEHYDE_DEHYDR_GLU"/>
    <property type="match status" value="1"/>
</dbReference>
<evidence type="ECO:0000256" key="2">
    <source>
        <dbReference type="ARBA" id="ARBA00023002"/>
    </source>
</evidence>
<reference evidence="9 10" key="1">
    <citation type="submission" date="2019-09" db="EMBL/GenBank/DDBJ databases">
        <title>Draft genome sequences of 48 bacterial type strains from the CCUG.</title>
        <authorList>
            <person name="Tunovic T."/>
            <person name="Pineiro-Iglesias B."/>
            <person name="Unosson C."/>
            <person name="Inganas E."/>
            <person name="Ohlen M."/>
            <person name="Cardew S."/>
            <person name="Jensie-Markopoulos S."/>
            <person name="Salva-Serra F."/>
            <person name="Jaen-Luchoro D."/>
            <person name="Karlsson R."/>
            <person name="Svensson-Stadler L."/>
            <person name="Chun J."/>
            <person name="Moore E."/>
        </authorList>
    </citation>
    <scope>NUCLEOTIDE SEQUENCE [LARGE SCALE GENOMIC DNA]</scope>
    <source>
        <strain evidence="9 10">CCUG 30977</strain>
    </source>
</reference>
<dbReference type="Gene3D" id="3.40.605.10">
    <property type="entry name" value="Aldehyde Dehydrogenase, Chain A, domain 1"/>
    <property type="match status" value="1"/>
</dbReference>
<dbReference type="InterPro" id="IPR016163">
    <property type="entry name" value="Ald_DH_C"/>
</dbReference>
<dbReference type="InterPro" id="IPR016161">
    <property type="entry name" value="Ald_DH/histidinol_DH"/>
</dbReference>
<dbReference type="OrthoDB" id="6187633at2"/>
<dbReference type="InterPro" id="IPR015590">
    <property type="entry name" value="Aldehyde_DH_dom"/>
</dbReference>
<evidence type="ECO:0000256" key="1">
    <source>
        <dbReference type="ARBA" id="ARBA00009986"/>
    </source>
</evidence>
<name>A0A643FAF9_IDEDE</name>
<dbReference type="RefSeq" id="WP_151125423.1">
    <property type="nucleotide sequence ID" value="NZ_CP088081.1"/>
</dbReference>
<dbReference type="GO" id="GO:0006081">
    <property type="term" value="P:aldehyde metabolic process"/>
    <property type="evidence" value="ECO:0007669"/>
    <property type="project" value="InterPro"/>
</dbReference>
<dbReference type="Proteomes" id="UP000430120">
    <property type="component" value="Unassembled WGS sequence"/>
</dbReference>
<comment type="similarity">
    <text evidence="1 4 7">Belongs to the aldehyde dehydrogenase family.</text>
</comment>
<dbReference type="InterPro" id="IPR029510">
    <property type="entry name" value="Ald_DH_CS_GLU"/>
</dbReference>
<evidence type="ECO:0000256" key="3">
    <source>
        <dbReference type="ARBA" id="ARBA00023027"/>
    </source>
</evidence>
<keyword evidence="10" id="KW-1185">Reference proteome</keyword>
<evidence type="ECO:0000256" key="5">
    <source>
        <dbReference type="PIRSR" id="PIRSR036492-1"/>
    </source>
</evidence>
<evidence type="ECO:0000256" key="4">
    <source>
        <dbReference type="PIRNR" id="PIRNR036492"/>
    </source>
</evidence>
<organism evidence="9 10">
    <name type="scientific">Ideonella dechloratans</name>
    <dbReference type="NCBI Taxonomy" id="36863"/>
    <lineage>
        <taxon>Bacteria</taxon>
        <taxon>Pseudomonadati</taxon>
        <taxon>Pseudomonadota</taxon>
        <taxon>Betaproteobacteria</taxon>
        <taxon>Burkholderiales</taxon>
        <taxon>Sphaerotilaceae</taxon>
        <taxon>Ideonella</taxon>
    </lineage>
</organism>
<protein>
    <recommendedName>
        <fullName evidence="4">Aldehyde dehydrogenase</fullName>
    </recommendedName>
</protein>
<evidence type="ECO:0000313" key="10">
    <source>
        <dbReference type="Proteomes" id="UP000430120"/>
    </source>
</evidence>
<feature type="active site" evidence="5 6">
    <location>
        <position position="216"/>
    </location>
</feature>
<dbReference type="PANTHER" id="PTHR43570:SF20">
    <property type="entry name" value="ALDEHYDE DEHYDROGENASE ALDX-RELATED"/>
    <property type="match status" value="1"/>
</dbReference>
<evidence type="ECO:0000313" key="9">
    <source>
        <dbReference type="EMBL" id="KAB0576605.1"/>
    </source>
</evidence>
<keyword evidence="2 4" id="KW-0560">Oxidoreductase</keyword>
<dbReference type="CDD" id="cd07133">
    <property type="entry name" value="ALDH_CALDH_CalB"/>
    <property type="match status" value="1"/>
</dbReference>
<dbReference type="GO" id="GO:0005737">
    <property type="term" value="C:cytoplasm"/>
    <property type="evidence" value="ECO:0007669"/>
    <property type="project" value="TreeGrafter"/>
</dbReference>
<dbReference type="PIRSF" id="PIRSF036492">
    <property type="entry name" value="ALDH"/>
    <property type="match status" value="1"/>
</dbReference>
<comment type="caution">
    <text evidence="9">The sequence shown here is derived from an EMBL/GenBank/DDBJ whole genome shotgun (WGS) entry which is preliminary data.</text>
</comment>
<dbReference type="AlphaFoldDB" id="A0A643FAF9"/>
<feature type="domain" description="Aldehyde dehydrogenase" evidence="8">
    <location>
        <begin position="25"/>
        <end position="441"/>
    </location>
</feature>
<dbReference type="GO" id="GO:0004029">
    <property type="term" value="F:aldehyde dehydrogenase (NAD+) activity"/>
    <property type="evidence" value="ECO:0007669"/>
    <property type="project" value="TreeGrafter"/>
</dbReference>
<evidence type="ECO:0000259" key="8">
    <source>
        <dbReference type="Pfam" id="PF00171"/>
    </source>
</evidence>
<dbReference type="InterPro" id="IPR016162">
    <property type="entry name" value="Ald_DH_N"/>
</dbReference>
<evidence type="ECO:0000256" key="7">
    <source>
        <dbReference type="RuleBase" id="RU003345"/>
    </source>
</evidence>
<dbReference type="PROSITE" id="PS00070">
    <property type="entry name" value="ALDEHYDE_DEHYDR_CYS"/>
    <property type="match status" value="1"/>
</dbReference>
<feature type="active site" evidence="5">
    <location>
        <position position="250"/>
    </location>
</feature>
<evidence type="ECO:0000256" key="6">
    <source>
        <dbReference type="PROSITE-ProRule" id="PRU10007"/>
    </source>
</evidence>
<dbReference type="EMBL" id="VZPB01000056">
    <property type="protein sequence ID" value="KAB0576605.1"/>
    <property type="molecule type" value="Genomic_DNA"/>
</dbReference>
<accession>A0A643FAF9</accession>
<gene>
    <name evidence="9" type="ORF">F7Q92_17710</name>
</gene>
<dbReference type="InterPro" id="IPR012394">
    <property type="entry name" value="Aldehyde_DH_NAD(P)"/>
</dbReference>
<sequence length="473" mass="51399">MQQTPPSPLVDRFEAQRQAFGRQPFPTLAERRDRLQRLAALLDRHEAALVQAISADFSGRSPHETRLAEAFVVRAGLRHALRHLKGWMRERRVPTQLHFLPGRNRLLPQPLGVVGVVAPWNYPLQLSLGPALAALAAGNRVLIKPSELTPAFSALLERAVAEAFAPDEMSVVTGDASVGQAFSHLPFDHLFFTGSTPVGRLVAQAAAANLTPVTLELGGKSPAIIDSSADLDEAAQRIAYGKLLNAGQTCVAPDYVLVPTGQGEALARRIARAAERMYPTLRDNPDYTAIVSPRHHARLRDMVAEAAGLGATIVQVNPAHESLEQGTRKIAPTLVLNPPAGARLMREEIFGPVLPILEVPSLDAAIAHVQQGDRPLALYWFGRDTAHRDRVLHETISGGVTVNDCLWHLGQEHQPFGGVGASGMGAYHGEWGFNTFSKLKPVFHQSRWAGTALFRPPYGATFERLLGLLQRLG</sequence>
<dbReference type="SUPFAM" id="SSF53720">
    <property type="entry name" value="ALDH-like"/>
    <property type="match status" value="1"/>
</dbReference>